<accession>A0AAE3XCZ5</accession>
<dbReference type="Pfam" id="PF20066">
    <property type="entry name" value="Glyoxalase_8"/>
    <property type="match status" value="1"/>
</dbReference>
<evidence type="ECO:0000313" key="2">
    <source>
        <dbReference type="EMBL" id="MDR6218633.1"/>
    </source>
</evidence>
<name>A0AAE3XCZ5_9DEIO</name>
<protein>
    <recommendedName>
        <fullName evidence="1">Glyoxalase-related protein domain-containing protein</fullName>
    </recommendedName>
</protein>
<comment type="caution">
    <text evidence="2">The sequence shown here is derived from an EMBL/GenBank/DDBJ whole genome shotgun (WGS) entry which is preliminary data.</text>
</comment>
<dbReference type="InterPro" id="IPR045517">
    <property type="entry name" value="Glyoxalase_8"/>
</dbReference>
<dbReference type="Proteomes" id="UP001185331">
    <property type="component" value="Unassembled WGS sequence"/>
</dbReference>
<reference evidence="2" key="1">
    <citation type="submission" date="2023-07" db="EMBL/GenBank/DDBJ databases">
        <title>Sorghum-associated microbial communities from plants grown in Nebraska, USA.</title>
        <authorList>
            <person name="Schachtman D."/>
        </authorList>
    </citation>
    <scope>NUCLEOTIDE SEQUENCE</scope>
    <source>
        <strain evidence="2">BE330</strain>
    </source>
</reference>
<feature type="domain" description="Glyoxalase-related protein" evidence="1">
    <location>
        <begin position="2"/>
        <end position="47"/>
    </location>
</feature>
<sequence length="331" mass="36724">MEQIKTQAKRLRADLARDGVTITHSRALELTARQHGFESWRALNAAHPAPARPGNFHAVHYDLRDQTIALKLFASEADLDAELLSFYRRWADSHPPHLSREDLDHFRQAITTGNLRDLEDLFSELTDDDYVHVFRNHPADGLPATRPPEVTVFIHGGRVSSVTTDTDVHVTVLDGDTSYGDAVTVDGEDYTVDHPATVDAPAVRRILAQLTSRPPSRFETHMQVLHERLMNRGAFEQGDQELNRQLIGGMVTYLLDAADHSGVDLSDLNEHNWQQVIDKAFADGGELRVAFCDLANPTALLSGPLESPAFTDTRSTYVTAAIKLLTGVLHA</sequence>
<evidence type="ECO:0000259" key="1">
    <source>
        <dbReference type="Pfam" id="PF20066"/>
    </source>
</evidence>
<dbReference type="EMBL" id="JAVDQK010000005">
    <property type="protein sequence ID" value="MDR6218633.1"/>
    <property type="molecule type" value="Genomic_DNA"/>
</dbReference>
<organism evidence="2 3">
    <name type="scientific">Deinococcus soli</name>
    <name type="common">ex Cha et al. 2016</name>
    <dbReference type="NCBI Taxonomy" id="1309411"/>
    <lineage>
        <taxon>Bacteria</taxon>
        <taxon>Thermotogati</taxon>
        <taxon>Deinococcota</taxon>
        <taxon>Deinococci</taxon>
        <taxon>Deinococcales</taxon>
        <taxon>Deinococcaceae</taxon>
        <taxon>Deinococcus</taxon>
    </lineage>
</organism>
<dbReference type="AlphaFoldDB" id="A0AAE3XCZ5"/>
<evidence type="ECO:0000313" key="3">
    <source>
        <dbReference type="Proteomes" id="UP001185331"/>
    </source>
</evidence>
<gene>
    <name evidence="2" type="ORF">J2Y00_002230</name>
</gene>
<dbReference type="RefSeq" id="WP_309853069.1">
    <property type="nucleotide sequence ID" value="NZ_JAVDQJ010000004.1"/>
</dbReference>
<proteinExistence type="predicted"/>